<evidence type="ECO:0000313" key="16">
    <source>
        <dbReference type="EMBL" id="SQI44898.1"/>
    </source>
</evidence>
<dbReference type="SUPFAM" id="SSF141729">
    <property type="entry name" value="FimD N-terminal domain-like"/>
    <property type="match status" value="1"/>
</dbReference>
<dbReference type="InterPro" id="IPR025949">
    <property type="entry name" value="PapC-like_C"/>
</dbReference>
<dbReference type="PROSITE" id="PS01151">
    <property type="entry name" value="FIMBRIAL_USHER"/>
    <property type="match status" value="1"/>
</dbReference>
<keyword evidence="6 11" id="KW-0812">Transmembrane</keyword>
<proteinExistence type="inferred from homology"/>
<evidence type="ECO:0000259" key="14">
    <source>
        <dbReference type="Pfam" id="PF13954"/>
    </source>
</evidence>
<comment type="similarity">
    <text evidence="2 11">Belongs to the fimbrial export usher family.</text>
</comment>
<keyword evidence="4" id="KW-1134">Transmembrane beta strand</keyword>
<dbReference type="FunFam" id="2.60.40.3110:FF:000001">
    <property type="entry name" value="Putative fimbrial outer membrane usher"/>
    <property type="match status" value="1"/>
</dbReference>
<dbReference type="PANTHER" id="PTHR30451:SF21">
    <property type="entry name" value="FIMBRIAL USHER DOMAIN-CONTAINING PROTEIN YDET-RELATED"/>
    <property type="match status" value="1"/>
</dbReference>
<evidence type="ECO:0000256" key="7">
    <source>
        <dbReference type="ARBA" id="ARBA00022729"/>
    </source>
</evidence>
<dbReference type="Pfam" id="PF00577">
    <property type="entry name" value="Usher"/>
    <property type="match status" value="1"/>
</dbReference>
<evidence type="ECO:0000313" key="17">
    <source>
        <dbReference type="Proteomes" id="UP000248897"/>
    </source>
</evidence>
<evidence type="ECO:0000256" key="4">
    <source>
        <dbReference type="ARBA" id="ARBA00022452"/>
    </source>
</evidence>
<feature type="domain" description="PapC N-terminal" evidence="14">
    <location>
        <begin position="38"/>
        <end position="185"/>
    </location>
</feature>
<dbReference type="EMBL" id="CP065673">
    <property type="protein sequence ID" value="QPS19339.1"/>
    <property type="molecule type" value="Genomic_DNA"/>
</dbReference>
<keyword evidence="5 11" id="KW-1029">Fimbrium biogenesis</keyword>
<dbReference type="InterPro" id="IPR042186">
    <property type="entry name" value="FimD_plug_dom"/>
</dbReference>
<evidence type="ECO:0000256" key="2">
    <source>
        <dbReference type="ARBA" id="ARBA00008064"/>
    </source>
</evidence>
<comment type="subcellular location">
    <subcellularLocation>
        <location evidence="1 11">Cell outer membrane</location>
        <topology evidence="1 11">Multi-pass membrane protein</topology>
    </subcellularLocation>
</comment>
<gene>
    <name evidence="16" type="primary">fimD</name>
    <name evidence="15" type="ORF">I6G64_17330</name>
    <name evidence="16" type="ORF">NCTC12961_04791</name>
</gene>
<dbReference type="InterPro" id="IPR018030">
    <property type="entry name" value="Fimbrial_membr_usher_CS"/>
</dbReference>
<dbReference type="FunFam" id="2.60.40.2610:FF:000001">
    <property type="entry name" value="Outer membrane fimbrial usher protein"/>
    <property type="match status" value="1"/>
</dbReference>
<keyword evidence="9" id="KW-1015">Disulfide bond</keyword>
<reference evidence="15 18" key="2">
    <citation type="submission" date="2020-12" db="EMBL/GenBank/DDBJ databases">
        <title>FDA dAtabase for Regulatory Grade micrObial Sequences (FDA-ARGOS): Supporting development and validation of Infectious Disease Dx tests.</title>
        <authorList>
            <person name="Sproer C."/>
            <person name="Gronow S."/>
            <person name="Severitt S."/>
            <person name="Schroder I."/>
            <person name="Tallon L."/>
            <person name="Sadzewicz L."/>
            <person name="Zhao X."/>
            <person name="Boylan J."/>
            <person name="Ott S."/>
            <person name="Bowen H."/>
            <person name="Vavikolanu K."/>
            <person name="Mehta A."/>
            <person name="Aluvathingal J."/>
            <person name="Nadendla S."/>
            <person name="Lowell S."/>
            <person name="Myers T."/>
            <person name="Yan Y."/>
            <person name="Sichtig H."/>
        </authorList>
    </citation>
    <scope>NUCLEOTIDE SEQUENCE [LARGE SCALE GENOMIC DNA]</scope>
    <source>
        <strain evidence="15 18">FDAARGOS_907</strain>
    </source>
</reference>
<evidence type="ECO:0000313" key="15">
    <source>
        <dbReference type="EMBL" id="QPS19339.1"/>
    </source>
</evidence>
<protein>
    <submittedName>
        <fullName evidence="15">Fimbrial biogenesis outer membrane usher protein</fullName>
    </submittedName>
    <submittedName>
        <fullName evidence="16">Outer membrane usher protein fimD</fullName>
    </submittedName>
</protein>
<dbReference type="Pfam" id="PF13953">
    <property type="entry name" value="PapC_C"/>
    <property type="match status" value="1"/>
</dbReference>
<keyword evidence="18" id="KW-1185">Reference proteome</keyword>
<evidence type="ECO:0000256" key="5">
    <source>
        <dbReference type="ARBA" id="ARBA00022558"/>
    </source>
</evidence>
<evidence type="ECO:0000256" key="6">
    <source>
        <dbReference type="ARBA" id="ARBA00022692"/>
    </source>
</evidence>
<keyword evidence="8 11" id="KW-0472">Membrane</keyword>
<feature type="chain" id="PRO_5015931712" evidence="12">
    <location>
        <begin position="36"/>
        <end position="849"/>
    </location>
</feature>
<evidence type="ECO:0000256" key="10">
    <source>
        <dbReference type="ARBA" id="ARBA00023237"/>
    </source>
</evidence>
<feature type="signal peptide" evidence="12">
    <location>
        <begin position="1"/>
        <end position="35"/>
    </location>
</feature>
<evidence type="ECO:0000256" key="1">
    <source>
        <dbReference type="ARBA" id="ARBA00004571"/>
    </source>
</evidence>
<evidence type="ECO:0000256" key="11">
    <source>
        <dbReference type="RuleBase" id="RU003884"/>
    </source>
</evidence>
<keyword evidence="7 12" id="KW-0732">Signal</keyword>
<dbReference type="STRING" id="82996.ADP72_15915"/>
<accession>A0A2X4V9T6</accession>
<dbReference type="InterPro" id="IPR043142">
    <property type="entry name" value="PapC-like_C_sf"/>
</dbReference>
<organism evidence="16 17">
    <name type="scientific">Serratia plymuthica</name>
    <dbReference type="NCBI Taxonomy" id="82996"/>
    <lineage>
        <taxon>Bacteria</taxon>
        <taxon>Pseudomonadati</taxon>
        <taxon>Pseudomonadota</taxon>
        <taxon>Gammaproteobacteria</taxon>
        <taxon>Enterobacterales</taxon>
        <taxon>Yersiniaceae</taxon>
        <taxon>Serratia</taxon>
    </lineage>
</organism>
<name>A0A2X4V9T6_SERPL</name>
<dbReference type="PANTHER" id="PTHR30451">
    <property type="entry name" value="OUTER MEMBRANE USHER PROTEIN"/>
    <property type="match status" value="1"/>
</dbReference>
<dbReference type="FunFam" id="3.10.20.410:FF:000001">
    <property type="entry name" value="Fimbrial outer membrane usher protein"/>
    <property type="match status" value="1"/>
</dbReference>
<keyword evidence="3 11" id="KW-0813">Transport</keyword>
<dbReference type="Proteomes" id="UP000594967">
    <property type="component" value="Chromosome"/>
</dbReference>
<dbReference type="GO" id="GO:0009279">
    <property type="term" value="C:cell outer membrane"/>
    <property type="evidence" value="ECO:0007669"/>
    <property type="project" value="UniProtKB-SubCell"/>
</dbReference>
<feature type="domain" description="PapC-like C-terminal" evidence="13">
    <location>
        <begin position="767"/>
        <end position="832"/>
    </location>
</feature>
<dbReference type="Pfam" id="PF13954">
    <property type="entry name" value="PapC_N"/>
    <property type="match status" value="1"/>
</dbReference>
<dbReference type="Proteomes" id="UP000248897">
    <property type="component" value="Chromosome 1"/>
</dbReference>
<dbReference type="Gene3D" id="2.60.40.3110">
    <property type="match status" value="1"/>
</dbReference>
<evidence type="ECO:0000256" key="12">
    <source>
        <dbReference type="SAM" id="SignalP"/>
    </source>
</evidence>
<evidence type="ECO:0000256" key="8">
    <source>
        <dbReference type="ARBA" id="ARBA00023136"/>
    </source>
</evidence>
<sequence length="849" mass="92024">MNNPNCIGLRRSKSILACLFSCQAILLNSPSVAQARDYFNPALLEIDNPALRGADLSVFEENSTQAPGSYRVDLYLNGQQVDSLDVEFRLQQDAAGKKTLQPCLSAEKLTELGVRLNSLPAIAGSDDCINLEQAIPQAKATFLFNQLRLNLSIPQAALNLNARDYVSPDKWDAGVPALLVNYSFSGANSQVSESKGQGNDNYYLNLRSGINWGAWRLRNYSVWNQHNGGASSWRSINTYLQRDIIALQSRLTLGDSTTSSDVFDSVQFRGGQLASEDEILPDSMKGYSPIVRGIARSNAQIVIRQNGYVIYQSYVAPGAFEITDLYPTGGSGDLNVSVREANGQEQNFVVPYAVVPVLQREGRFKYSLTSGTYRSYGSEVDERPFSQATGIYGLPWGATLYGGIQAASKYQALALGWGQNLGTVGALSADVTQAWTKQETQPKDQGQSWRLRYGKNVIETGTNFSLASYRYSTRGFYTLQEALESYGGNSAKYNDHKKSRAELILSQNLWEGGGTLSLSLFNEDYWNDSRRSQSASVGYNNNWQSVSYGFNYTFSQNGFDSNGQRTNVRDHILAFNVSVPLNKWLPGSYATYNMNSSRNGPTSHNLGLSGSALEGNNLNYSLSQGYTGKGGGANGSIQADYKGSLAELNLGYGYDRHRQQVNYGIQGGVLVHQNGITLSQPLGDTVALVQAPGAAGVNVLNQTGVNTDWRGYAVVPYLTPYRRNIVGLDGDSFADDVDMTLSSQTVIPTRGAVVRASFSPNVGLRVLMTLLTRAGSPVPFGATVSALNDPKGNASIVGDGGQVYLAGLAESGRLQVKWGNGAAQQCQVSYQLANQPESGGIRLVKGLCL</sequence>
<keyword evidence="10 11" id="KW-0998">Cell outer membrane</keyword>
<dbReference type="RefSeq" id="WP_063200204.1">
    <property type="nucleotide sequence ID" value="NZ_CAMITG010000010.1"/>
</dbReference>
<dbReference type="GO" id="GO:0015473">
    <property type="term" value="F:fimbrial usher porin activity"/>
    <property type="evidence" value="ECO:0007669"/>
    <property type="project" value="InterPro"/>
</dbReference>
<dbReference type="GO" id="GO:0009297">
    <property type="term" value="P:pilus assembly"/>
    <property type="evidence" value="ECO:0007669"/>
    <property type="project" value="InterPro"/>
</dbReference>
<dbReference type="InterPro" id="IPR025885">
    <property type="entry name" value="PapC_N"/>
</dbReference>
<dbReference type="Gene3D" id="2.60.40.2610">
    <property type="entry name" value="Outer membrane usher protein FimD, plug domain"/>
    <property type="match status" value="1"/>
</dbReference>
<dbReference type="InterPro" id="IPR037224">
    <property type="entry name" value="PapC_N_sf"/>
</dbReference>
<evidence type="ECO:0000259" key="13">
    <source>
        <dbReference type="Pfam" id="PF13953"/>
    </source>
</evidence>
<evidence type="ECO:0000256" key="3">
    <source>
        <dbReference type="ARBA" id="ARBA00022448"/>
    </source>
</evidence>
<dbReference type="Gene3D" id="3.10.20.410">
    <property type="match status" value="1"/>
</dbReference>
<dbReference type="AlphaFoldDB" id="A0A2X4V9T6"/>
<dbReference type="EMBL" id="LS483469">
    <property type="protein sequence ID" value="SQI44898.1"/>
    <property type="molecule type" value="Genomic_DNA"/>
</dbReference>
<reference evidence="16 17" key="1">
    <citation type="submission" date="2018-06" db="EMBL/GenBank/DDBJ databases">
        <authorList>
            <consortium name="Pathogen Informatics"/>
            <person name="Doyle S."/>
        </authorList>
    </citation>
    <scope>NUCLEOTIDE SEQUENCE [LARGE SCALE GENOMIC DNA]</scope>
    <source>
        <strain evidence="16 17">NCTC12961</strain>
    </source>
</reference>
<dbReference type="Gene3D" id="2.60.40.2070">
    <property type="match status" value="1"/>
</dbReference>
<evidence type="ECO:0000256" key="9">
    <source>
        <dbReference type="ARBA" id="ARBA00023157"/>
    </source>
</evidence>
<evidence type="ECO:0000313" key="18">
    <source>
        <dbReference type="Proteomes" id="UP000594967"/>
    </source>
</evidence>
<dbReference type="InterPro" id="IPR000015">
    <property type="entry name" value="Fimb_usher"/>
</dbReference>